<proteinExistence type="predicted"/>
<dbReference type="AlphaFoldDB" id="A0AAD2CNH4"/>
<feature type="compositionally biased region" description="Basic and acidic residues" evidence="2">
    <location>
        <begin position="570"/>
        <end position="587"/>
    </location>
</feature>
<dbReference type="SUPFAM" id="SSF82185">
    <property type="entry name" value="Histone H3 K4-specific methyltransferase SET7/9 N-terminal domain"/>
    <property type="match status" value="2"/>
</dbReference>
<feature type="compositionally biased region" description="Low complexity" evidence="2">
    <location>
        <begin position="709"/>
        <end position="720"/>
    </location>
</feature>
<evidence type="ECO:0000256" key="2">
    <source>
        <dbReference type="SAM" id="MobiDB-lite"/>
    </source>
</evidence>
<gene>
    <name evidence="3" type="ORF">CYCCA115_LOCUS6438</name>
</gene>
<dbReference type="PANTHER" id="PTHR23084">
    <property type="entry name" value="PHOSPHATIDYLINOSITOL-4-PHOSPHATE 5-KINASE RELATED"/>
    <property type="match status" value="1"/>
</dbReference>
<dbReference type="InterPro" id="IPR003409">
    <property type="entry name" value="MORN"/>
</dbReference>
<feature type="compositionally biased region" description="Polar residues" evidence="2">
    <location>
        <begin position="1171"/>
        <end position="1191"/>
    </location>
</feature>
<feature type="compositionally biased region" description="Basic and acidic residues" evidence="2">
    <location>
        <begin position="599"/>
        <end position="618"/>
    </location>
</feature>
<feature type="compositionally biased region" description="Acidic residues" evidence="2">
    <location>
        <begin position="556"/>
        <end position="569"/>
    </location>
</feature>
<name>A0AAD2CNH4_9STRA</name>
<feature type="region of interest" description="Disordered" evidence="2">
    <location>
        <begin position="532"/>
        <end position="778"/>
    </location>
</feature>
<protein>
    <submittedName>
        <fullName evidence="3">Uncharacterized protein</fullName>
    </submittedName>
</protein>
<feature type="region of interest" description="Disordered" evidence="2">
    <location>
        <begin position="117"/>
        <end position="136"/>
    </location>
</feature>
<keyword evidence="1" id="KW-0677">Repeat</keyword>
<comment type="caution">
    <text evidence="3">The sequence shown here is derived from an EMBL/GenBank/DDBJ whole genome shotgun (WGS) entry which is preliminary data.</text>
</comment>
<evidence type="ECO:0000313" key="3">
    <source>
        <dbReference type="EMBL" id="CAJ1939121.1"/>
    </source>
</evidence>
<reference evidence="3" key="1">
    <citation type="submission" date="2023-08" db="EMBL/GenBank/DDBJ databases">
        <authorList>
            <person name="Audoor S."/>
            <person name="Bilcke G."/>
        </authorList>
    </citation>
    <scope>NUCLEOTIDE SEQUENCE</scope>
</reference>
<feature type="compositionally biased region" description="Acidic residues" evidence="2">
    <location>
        <begin position="588"/>
        <end position="598"/>
    </location>
</feature>
<dbReference type="Pfam" id="PF02493">
    <property type="entry name" value="MORN"/>
    <property type="match status" value="4"/>
</dbReference>
<feature type="compositionally biased region" description="Basic residues" evidence="2">
    <location>
        <begin position="721"/>
        <end position="735"/>
    </location>
</feature>
<sequence>MRYTSRLSKNVLTITIHKDHVHEEMGLVFCKKEASEKDAADFYIEDIWEDSLFSGSMLTPGLKLYSVNQVEIKNRLESVEELHQMLAKLEGSFTFATVSPDGSKLHPWILGQRKRIQNAAPKQSKKPIQDNIDNNNIPEQVPQLPVATPPPLPMNSQKQTPIVVEDLPAGPKPTTTALSMEDHMQQVLESEHQKSLDRSNIHHDYEERAADDLQQDDDQHDNEIEEWNENGPLEVLVLNKSRSNVKLYWDDGADGVLVASLGAKDGEHRVTTYKGHSFFCCWENAKNNAEPHGFTISPTDQEIVIPEMVGVEFAVIFVNKSQQEAKLYWDDGSDGVLVGTLSPTGGEHRINTYKNHSFFAKFDDFESSAEPYRFHVSYEDEIIHIPEAEGKAFKIGFQNDSKHRADLLWDDGVDGVVIATLEANGGQHYATTYKGHSFLVRKHGSNLGLVNPKTNLSYDFQASYLDQIFVIPGDAVVKRKPGPGPVVVSNEPTLIDEAEDMADRKPTEEDMMQQQQQESKNNEEEIKLVEEDMTSNDETADPTEKDATKQPQESKDNEEETERIEEDLDMVAREPTDDDMIRQSQESKDDEEEIERMEEDMTRLETESNNRIHSDIKSRRSLLAEAKEEMQSQRHLIPVPGDEDSKDRPKLGSPSLSRRSIKKSASKKKRSSTGQKAPAAAPIVTEDSRDQVTTQSEVGSEKAVEGIAPVPVKKSVSNKKSQQKQKPGAKGKRRGPAAFASAFGALTKPRSKVGARESEDKLEDSNAAPESKHGLSMDVLNPFQNGGETYDYFEDIPGVDEMTSDDDSSIEPELELVWDKVITDAMGFTGKYTGTILIESGLPHGVGGIDYWVDDECVTGTYDGDWEHGCWDGYGESTLKCGDTYTGEFQLHERHGEGEYVWETEECNDGSRIERYYTGNFESNQRHGFGVFTWKTLVGEKENLSVYKGMYHHGKRQGQGVYTNMFLKYSGQWFQDFYHGMGRLEVFNEHIHRGNFRMGQFVEKASVPPPFVLASHATKRDIAKRHNVLTELTKKAEQRPKIEALPNKYEAKETVSSSTAPQRNPMVSANMLAGVQLMKRAPVGDMELVAVSLPPDSVRNPKKQNLLAELGAVLTKRDENMKPENRPIEIVSLPRKVKGSRGRSTMLKSTALSSTNKPWEQPKLAAPARQQPLQPSKSANHATRVTSTPTTDTKKNMLAQLSKPPALKQTPITNSGAAKPTADPRRNLMSQLAQPPALKSAQQAPITEHKTNNAPPKRKMTMLEELQAKMAAKT</sequence>
<dbReference type="Proteomes" id="UP001295423">
    <property type="component" value="Unassembled WGS sequence"/>
</dbReference>
<feature type="region of interest" description="Disordered" evidence="2">
    <location>
        <begin position="1136"/>
        <end position="1274"/>
    </location>
</feature>
<keyword evidence="4" id="KW-1185">Reference proteome</keyword>
<evidence type="ECO:0000256" key="1">
    <source>
        <dbReference type="ARBA" id="ARBA00022737"/>
    </source>
</evidence>
<feature type="compositionally biased region" description="Basic and acidic residues" evidence="2">
    <location>
        <begin position="542"/>
        <end position="555"/>
    </location>
</feature>
<dbReference type="SMART" id="SM00698">
    <property type="entry name" value="MORN"/>
    <property type="match status" value="5"/>
</dbReference>
<evidence type="ECO:0000313" key="4">
    <source>
        <dbReference type="Proteomes" id="UP001295423"/>
    </source>
</evidence>
<dbReference type="PANTHER" id="PTHR23084:SF263">
    <property type="entry name" value="MORN REPEAT-CONTAINING PROTEIN 1"/>
    <property type="match status" value="1"/>
</dbReference>
<feature type="compositionally biased region" description="Basic residues" evidence="2">
    <location>
        <begin position="659"/>
        <end position="671"/>
    </location>
</feature>
<organism evidence="3 4">
    <name type="scientific">Cylindrotheca closterium</name>
    <dbReference type="NCBI Taxonomy" id="2856"/>
    <lineage>
        <taxon>Eukaryota</taxon>
        <taxon>Sar</taxon>
        <taxon>Stramenopiles</taxon>
        <taxon>Ochrophyta</taxon>
        <taxon>Bacillariophyta</taxon>
        <taxon>Bacillariophyceae</taxon>
        <taxon>Bacillariophycidae</taxon>
        <taxon>Bacillariales</taxon>
        <taxon>Bacillariaceae</taxon>
        <taxon>Cylindrotheca</taxon>
    </lineage>
</organism>
<feature type="region of interest" description="Disordered" evidence="2">
    <location>
        <begin position="479"/>
        <end position="498"/>
    </location>
</feature>
<feature type="compositionally biased region" description="Acidic residues" evidence="2">
    <location>
        <begin position="532"/>
        <end position="541"/>
    </location>
</feature>
<accession>A0AAD2CNH4</accession>
<feature type="compositionally biased region" description="Polar residues" evidence="2">
    <location>
        <begin position="1142"/>
        <end position="1158"/>
    </location>
</feature>
<dbReference type="EMBL" id="CAKOGP040000779">
    <property type="protein sequence ID" value="CAJ1939121.1"/>
    <property type="molecule type" value="Genomic_DNA"/>
</dbReference>